<feature type="chain" id="PRO_5042168767" evidence="5">
    <location>
        <begin position="32"/>
        <end position="389"/>
    </location>
</feature>
<accession>A0AAF0WI29</accession>
<keyword evidence="4" id="KW-0325">Glycoprotein</keyword>
<keyword evidence="2 5" id="KW-0732">Signal</keyword>
<dbReference type="InterPro" id="IPR001087">
    <property type="entry name" value="GDSL"/>
</dbReference>
<dbReference type="CDD" id="cd01837">
    <property type="entry name" value="SGNH_plant_lipase_like"/>
    <property type="match status" value="1"/>
</dbReference>
<proteinExistence type="inferred from homology"/>
<dbReference type="AlphaFoldDB" id="A0AAF0WI29"/>
<evidence type="ECO:0000256" key="3">
    <source>
        <dbReference type="ARBA" id="ARBA00022801"/>
    </source>
</evidence>
<keyword evidence="3" id="KW-0378">Hydrolase</keyword>
<evidence type="ECO:0000256" key="5">
    <source>
        <dbReference type="SAM" id="SignalP"/>
    </source>
</evidence>
<reference evidence="6" key="1">
    <citation type="journal article" date="2016" name="Nat. Genet.">
        <title>A high-quality carrot genome assembly provides new insights into carotenoid accumulation and asterid genome evolution.</title>
        <authorList>
            <person name="Iorizzo M."/>
            <person name="Ellison S."/>
            <person name="Senalik D."/>
            <person name="Zeng P."/>
            <person name="Satapoomin P."/>
            <person name="Huang J."/>
            <person name="Bowman M."/>
            <person name="Iovene M."/>
            <person name="Sanseverino W."/>
            <person name="Cavagnaro P."/>
            <person name="Yildiz M."/>
            <person name="Macko-Podgorni A."/>
            <person name="Moranska E."/>
            <person name="Grzebelus E."/>
            <person name="Grzebelus D."/>
            <person name="Ashrafi H."/>
            <person name="Zheng Z."/>
            <person name="Cheng S."/>
            <person name="Spooner D."/>
            <person name="Van Deynze A."/>
            <person name="Simon P."/>
        </authorList>
    </citation>
    <scope>NUCLEOTIDE SEQUENCE</scope>
    <source>
        <tissue evidence="6">Leaf</tissue>
    </source>
</reference>
<name>A0AAF0WI29_DAUCS</name>
<evidence type="ECO:0000313" key="6">
    <source>
        <dbReference type="EMBL" id="WOG89766.1"/>
    </source>
</evidence>
<sequence>MASSSPPCVNTSSLLISIILVIISLVSDANATALVSSCKRFNSIISFGDSMADTGNLLHLSSSNKPPHFALPPYGETYFHTATGRCSNGRLIIDFLAQYLRIPLIPPYIGTKNKRNNFSSGVNFAVAGATAMNKKSFEEKGVHIMVKNISLETQLGWFKHLLPSLCQTVSDCDKLYKRSVVLVGEIGGNDYNHALLAGISKDVVRTFVPSVVGQIASAVTVLVKLGARSLVVPGNLPIGCSAAYLTHFMANSSKQDYDPKTGCLIWLNKFAEYHNKMLRNELNKIQELHPHANIMYADYYNAARPLFLNPKKYGFSNGALRACCGGNGPYNQNSSVECGYPPSTVCENPSLNVNWDGLHLTEAAYKFIFERLFRGRYTVPAFKTLCKVS</sequence>
<dbReference type="Gene3D" id="3.40.50.1110">
    <property type="entry name" value="SGNH hydrolase"/>
    <property type="match status" value="1"/>
</dbReference>
<reference evidence="6" key="2">
    <citation type="submission" date="2022-03" db="EMBL/GenBank/DDBJ databases">
        <title>Draft title - Genomic analysis of global carrot germplasm unveils the trajectory of domestication and the origin of high carotenoid orange carrot.</title>
        <authorList>
            <person name="Iorizzo M."/>
            <person name="Ellison S."/>
            <person name="Senalik D."/>
            <person name="Macko-Podgorni A."/>
            <person name="Grzebelus D."/>
            <person name="Bostan H."/>
            <person name="Rolling W."/>
            <person name="Curaba J."/>
            <person name="Simon P."/>
        </authorList>
    </citation>
    <scope>NUCLEOTIDE SEQUENCE</scope>
    <source>
        <tissue evidence="6">Leaf</tissue>
    </source>
</reference>
<dbReference type="EMBL" id="CP093344">
    <property type="protein sequence ID" value="WOG89766.1"/>
    <property type="molecule type" value="Genomic_DNA"/>
</dbReference>
<dbReference type="Proteomes" id="UP000077755">
    <property type="component" value="Chromosome 2"/>
</dbReference>
<evidence type="ECO:0000256" key="4">
    <source>
        <dbReference type="ARBA" id="ARBA00023180"/>
    </source>
</evidence>
<dbReference type="InterPro" id="IPR036514">
    <property type="entry name" value="SGNH_hydro_sf"/>
</dbReference>
<dbReference type="GO" id="GO:0016788">
    <property type="term" value="F:hydrolase activity, acting on ester bonds"/>
    <property type="evidence" value="ECO:0007669"/>
    <property type="project" value="InterPro"/>
</dbReference>
<protein>
    <submittedName>
        <fullName evidence="6">Uncharacterized protein</fullName>
    </submittedName>
</protein>
<comment type="similarity">
    <text evidence="1">Belongs to the 'GDSL' lipolytic enzyme family.</text>
</comment>
<keyword evidence="7" id="KW-1185">Reference proteome</keyword>
<organism evidence="6 7">
    <name type="scientific">Daucus carota subsp. sativus</name>
    <name type="common">Carrot</name>
    <dbReference type="NCBI Taxonomy" id="79200"/>
    <lineage>
        <taxon>Eukaryota</taxon>
        <taxon>Viridiplantae</taxon>
        <taxon>Streptophyta</taxon>
        <taxon>Embryophyta</taxon>
        <taxon>Tracheophyta</taxon>
        <taxon>Spermatophyta</taxon>
        <taxon>Magnoliopsida</taxon>
        <taxon>eudicotyledons</taxon>
        <taxon>Gunneridae</taxon>
        <taxon>Pentapetalae</taxon>
        <taxon>asterids</taxon>
        <taxon>campanulids</taxon>
        <taxon>Apiales</taxon>
        <taxon>Apiaceae</taxon>
        <taxon>Apioideae</taxon>
        <taxon>Scandiceae</taxon>
        <taxon>Daucinae</taxon>
        <taxon>Daucus</taxon>
        <taxon>Daucus sect. Daucus</taxon>
    </lineage>
</organism>
<evidence type="ECO:0000256" key="2">
    <source>
        <dbReference type="ARBA" id="ARBA00022729"/>
    </source>
</evidence>
<feature type="signal peptide" evidence="5">
    <location>
        <begin position="1"/>
        <end position="31"/>
    </location>
</feature>
<dbReference type="PANTHER" id="PTHR22835">
    <property type="entry name" value="ZINC FINGER FYVE DOMAIN CONTAINING PROTEIN"/>
    <property type="match status" value="1"/>
</dbReference>
<dbReference type="InterPro" id="IPR035669">
    <property type="entry name" value="SGNH_plant_lipase-like"/>
</dbReference>
<dbReference type="KEGG" id="dcr:108206839"/>
<dbReference type="SUPFAM" id="SSF52266">
    <property type="entry name" value="SGNH hydrolase"/>
    <property type="match status" value="1"/>
</dbReference>
<dbReference type="Pfam" id="PF00657">
    <property type="entry name" value="Lipase_GDSL"/>
    <property type="match status" value="1"/>
</dbReference>
<gene>
    <name evidence="6" type="ORF">DCAR_0209005</name>
</gene>
<evidence type="ECO:0000256" key="1">
    <source>
        <dbReference type="ARBA" id="ARBA00008668"/>
    </source>
</evidence>
<evidence type="ECO:0000313" key="7">
    <source>
        <dbReference type="Proteomes" id="UP000077755"/>
    </source>
</evidence>
<dbReference type="PANTHER" id="PTHR22835:SF683">
    <property type="entry name" value="OS05G0506800 PROTEIN"/>
    <property type="match status" value="1"/>
</dbReference>